<dbReference type="PROSITE" id="PS51686">
    <property type="entry name" value="SAM_MT_RSMB_NOP"/>
    <property type="match status" value="1"/>
</dbReference>
<feature type="compositionally biased region" description="Basic residues" evidence="6">
    <location>
        <begin position="679"/>
        <end position="690"/>
    </location>
</feature>
<feature type="compositionally biased region" description="Basic and acidic residues" evidence="6">
    <location>
        <begin position="496"/>
        <end position="526"/>
    </location>
</feature>
<name>A0A1B6LKI4_9HEMI</name>
<dbReference type="CDD" id="cd02440">
    <property type="entry name" value="AdoMet_MTases"/>
    <property type="match status" value="1"/>
</dbReference>
<dbReference type="Pfam" id="PF21148">
    <property type="entry name" value="NSUN5_fdxn-like"/>
    <property type="match status" value="1"/>
</dbReference>
<feature type="region of interest" description="Disordered" evidence="6">
    <location>
        <begin position="675"/>
        <end position="710"/>
    </location>
</feature>
<dbReference type="PANTHER" id="PTHR22807:SF4">
    <property type="entry name" value="28S RRNA (CYTOSINE-C(5))-METHYLTRANSFERASE"/>
    <property type="match status" value="1"/>
</dbReference>
<dbReference type="InterPro" id="IPR048889">
    <property type="entry name" value="NSUN5_RCM1_N"/>
</dbReference>
<feature type="region of interest" description="Disordered" evidence="6">
    <location>
        <begin position="431"/>
        <end position="527"/>
    </location>
</feature>
<evidence type="ECO:0000313" key="8">
    <source>
        <dbReference type="EMBL" id="JAT24190.1"/>
    </source>
</evidence>
<organism evidence="8">
    <name type="scientific">Graphocephala atropunctata</name>
    <dbReference type="NCBI Taxonomy" id="36148"/>
    <lineage>
        <taxon>Eukaryota</taxon>
        <taxon>Metazoa</taxon>
        <taxon>Ecdysozoa</taxon>
        <taxon>Arthropoda</taxon>
        <taxon>Hexapoda</taxon>
        <taxon>Insecta</taxon>
        <taxon>Pterygota</taxon>
        <taxon>Neoptera</taxon>
        <taxon>Paraneoptera</taxon>
        <taxon>Hemiptera</taxon>
        <taxon>Auchenorrhyncha</taxon>
        <taxon>Membracoidea</taxon>
        <taxon>Cicadellidae</taxon>
        <taxon>Cicadellinae</taxon>
        <taxon>Cicadellini</taxon>
        <taxon>Graphocephala</taxon>
    </lineage>
</organism>
<sequence>IKHVLYNDKKYKHWNIKSLYALASEALRLWDVLEFLINESKILVNEPKFNEWHVKILVTELIFGKKTIDSSNTFGQTILQYEDKFKELLASKLVQNMLLECNEHIFDAKVRYVKVNTIKDDVESVINSFTEEGWQQTETADCYPSYLDQLRELKPGSQLFLQDFHIPEVLVFPPSTELHQHHLYKNGSILFMDKSSCLAPYLLRPHVHSSVLDMCAAPGLKAIQLAALTQSGKVYAVERDAQRFQSLEEMIAISGADNVVAINEDVTRIEVERYADVEYVLLDPTCTGSGMRERQPRSAADSQSLSDKERLHKLQGFQLTLLRFALTRFPAAKRVVYSTCSLNEEENEEVVHAALLSQYHEFQLVDVAKKLPGWISFGSEDFDFGTKCVYSRPETDLANGFFVAVFEKKKHYARDELRSVPELEEDRVVKTEKKVTKTGVSKDKPDGTDEKRKTKNGTDSENLKISRIKINNKDMTHENKPSVSKKNKRSNNENIEQNRQKRFKPEVVNENEKLPHLNEVDKENGTKIKSNAQQIKLVSKVVTISKKKRLRQRKMKLSKNVNKIKIKVNKKLKTEKDKDGIAETSDRNNDAKNESQSTVKIQSKNDAKNESQSSVKIQSISKAKLRHERLKRLKEKLKADKETNKSDASEIKRKDNLVDEAFNQTALAAATRISNKEIRTKKKKHKKKHNKELIANGANMTTGKLSEEQTNKVKKLKLLKKKKQKKILSEGNGQISTVTQVINEEIGFKGKKPKKKKIIAKS</sequence>
<comment type="similarity">
    <text evidence="5">Belongs to the class I-like SAM-binding methyltransferase superfamily. RsmB/NOP family.</text>
</comment>
<feature type="region of interest" description="Disordered" evidence="6">
    <location>
        <begin position="573"/>
        <end position="623"/>
    </location>
</feature>
<dbReference type="GO" id="GO:0003723">
    <property type="term" value="F:RNA binding"/>
    <property type="evidence" value="ECO:0007669"/>
    <property type="project" value="UniProtKB-UniRule"/>
</dbReference>
<dbReference type="GO" id="GO:0005730">
    <property type="term" value="C:nucleolus"/>
    <property type="evidence" value="ECO:0007669"/>
    <property type="project" value="TreeGrafter"/>
</dbReference>
<keyword evidence="3 5" id="KW-0949">S-adenosyl-L-methionine</keyword>
<dbReference type="GO" id="GO:0070475">
    <property type="term" value="P:rRNA base methylation"/>
    <property type="evidence" value="ECO:0007669"/>
    <property type="project" value="TreeGrafter"/>
</dbReference>
<reference evidence="8" key="1">
    <citation type="submission" date="2015-11" db="EMBL/GenBank/DDBJ databases">
        <title>De novo transcriptome assembly of four potential Pierce s Disease insect vectors from Arizona vineyards.</title>
        <authorList>
            <person name="Tassone E.E."/>
        </authorList>
    </citation>
    <scope>NUCLEOTIDE SEQUENCE</scope>
</reference>
<keyword evidence="2 5" id="KW-0808">Transferase</keyword>
<dbReference type="PRINTS" id="PR02008">
    <property type="entry name" value="RCMTFAMILY"/>
</dbReference>
<protein>
    <recommendedName>
        <fullName evidence="7">SAM-dependent MTase RsmB/NOP-type domain-containing protein</fullName>
    </recommendedName>
</protein>
<evidence type="ECO:0000256" key="3">
    <source>
        <dbReference type="ARBA" id="ARBA00022691"/>
    </source>
</evidence>
<evidence type="ECO:0000259" key="7">
    <source>
        <dbReference type="PROSITE" id="PS51686"/>
    </source>
</evidence>
<gene>
    <name evidence="8" type="ORF">g.27491</name>
</gene>
<feature type="domain" description="SAM-dependent MTase RsmB/NOP-type" evidence="7">
    <location>
        <begin position="101"/>
        <end position="409"/>
    </location>
</feature>
<dbReference type="PANTHER" id="PTHR22807">
    <property type="entry name" value="NOP2 YEAST -RELATED NOL1/NOP2/FMU SUN DOMAIN-CONTAINING"/>
    <property type="match status" value="1"/>
</dbReference>
<dbReference type="SUPFAM" id="SSF53335">
    <property type="entry name" value="S-adenosyl-L-methionine-dependent methyltransferases"/>
    <property type="match status" value="1"/>
</dbReference>
<dbReference type="AlphaFoldDB" id="A0A1B6LKI4"/>
<feature type="compositionally biased region" description="Low complexity" evidence="6">
    <location>
        <begin position="611"/>
        <end position="622"/>
    </location>
</feature>
<dbReference type="InterPro" id="IPR001678">
    <property type="entry name" value="MeTrfase_RsmB-F_NOP2_dom"/>
</dbReference>
<feature type="compositionally biased region" description="Basic and acidic residues" evidence="6">
    <location>
        <begin position="431"/>
        <end position="464"/>
    </location>
</feature>
<evidence type="ECO:0000256" key="2">
    <source>
        <dbReference type="ARBA" id="ARBA00022679"/>
    </source>
</evidence>
<dbReference type="InterPro" id="IPR049561">
    <property type="entry name" value="NSUN5_7_fdxn-like"/>
</dbReference>
<feature type="binding site" evidence="5">
    <location>
        <position position="265"/>
    </location>
    <ligand>
        <name>S-adenosyl-L-methionine</name>
        <dbReference type="ChEBI" id="CHEBI:59789"/>
    </ligand>
</feature>
<accession>A0A1B6LKI4</accession>
<keyword evidence="1 5" id="KW-0489">Methyltransferase</keyword>
<dbReference type="InterPro" id="IPR023267">
    <property type="entry name" value="RCMT"/>
</dbReference>
<feature type="compositionally biased region" description="Basic and acidic residues" evidence="6">
    <location>
        <begin position="471"/>
        <end position="480"/>
    </location>
</feature>
<feature type="active site" description="Nucleophile" evidence="5">
    <location>
        <position position="340"/>
    </location>
</feature>
<dbReference type="InterPro" id="IPR049560">
    <property type="entry name" value="MeTrfase_RsmB-F_NOP2_cat"/>
</dbReference>
<feature type="compositionally biased region" description="Basic and acidic residues" evidence="6">
    <location>
        <begin position="573"/>
        <end position="593"/>
    </location>
</feature>
<evidence type="ECO:0000256" key="1">
    <source>
        <dbReference type="ARBA" id="ARBA00022603"/>
    </source>
</evidence>
<evidence type="ECO:0000256" key="6">
    <source>
        <dbReference type="SAM" id="MobiDB-lite"/>
    </source>
</evidence>
<feature type="binding site" evidence="5">
    <location>
        <position position="238"/>
    </location>
    <ligand>
        <name>S-adenosyl-L-methionine</name>
        <dbReference type="ChEBI" id="CHEBI:59789"/>
    </ligand>
</feature>
<dbReference type="InterPro" id="IPR029063">
    <property type="entry name" value="SAM-dependent_MTases_sf"/>
</dbReference>
<dbReference type="GO" id="GO:0008173">
    <property type="term" value="F:RNA methyltransferase activity"/>
    <property type="evidence" value="ECO:0007669"/>
    <property type="project" value="InterPro"/>
</dbReference>
<feature type="binding site" evidence="5">
    <location>
        <position position="283"/>
    </location>
    <ligand>
        <name>S-adenosyl-L-methionine</name>
        <dbReference type="ChEBI" id="CHEBI:59789"/>
    </ligand>
</feature>
<feature type="region of interest" description="Disordered" evidence="6">
    <location>
        <begin position="288"/>
        <end position="307"/>
    </location>
</feature>
<keyword evidence="4 5" id="KW-0694">RNA-binding</keyword>
<proteinExistence type="inferred from homology"/>
<comment type="caution">
    <text evidence="5">Lacks conserved residue(s) required for the propagation of feature annotation.</text>
</comment>
<dbReference type="Gene3D" id="3.30.70.1170">
    <property type="entry name" value="Sun protein, domain 3"/>
    <property type="match status" value="1"/>
</dbReference>
<feature type="non-terminal residue" evidence="8">
    <location>
        <position position="1"/>
    </location>
</feature>
<dbReference type="EMBL" id="GEBQ01015787">
    <property type="protein sequence ID" value="JAT24190.1"/>
    <property type="molecule type" value="Transcribed_RNA"/>
</dbReference>
<evidence type="ECO:0000256" key="5">
    <source>
        <dbReference type="PROSITE-ProRule" id="PRU01023"/>
    </source>
</evidence>
<dbReference type="Gene3D" id="3.40.50.150">
    <property type="entry name" value="Vaccinia Virus protein VP39"/>
    <property type="match status" value="1"/>
</dbReference>
<dbReference type="Pfam" id="PF21153">
    <property type="entry name" value="NSUN5_N"/>
    <property type="match status" value="1"/>
</dbReference>
<evidence type="ECO:0000256" key="4">
    <source>
        <dbReference type="ARBA" id="ARBA00022884"/>
    </source>
</evidence>
<dbReference type="Pfam" id="PF01189">
    <property type="entry name" value="Methyltr_RsmB-F"/>
    <property type="match status" value="1"/>
</dbReference>